<reference evidence="6" key="2">
    <citation type="submission" date="2025-08" db="UniProtKB">
        <authorList>
            <consortium name="RefSeq"/>
        </authorList>
    </citation>
    <scope>IDENTIFICATION</scope>
    <source>
        <tissue evidence="6">Leaf</tissue>
    </source>
</reference>
<evidence type="ECO:0000256" key="1">
    <source>
        <dbReference type="ARBA" id="ARBA00022578"/>
    </source>
</evidence>
<name>A0ABM3RCC6_SPIOL</name>
<protein>
    <recommendedName>
        <fullName evidence="4">MULE transposase domain-containing protein</fullName>
    </recommendedName>
</protein>
<sequence length="336" mass="38507">MIFGDASLEYKRVWDYAAAIRKYNPGSTAVVKVQGIDSPPPLFQRLYVCLQPCKEGFMAGCRPIIGVDGAHLRGAYPGILLTAVGKDGNNNIFPVAWAVVETENAETWGWFLELLRNDISSVADAVTWVHEKEDEVAYMSDRQKGLLDAFKTVMPNAETRYCCRHIWTNFKSKFPGVLYKEHFWKAARSSTKHHFNTHMAAIKELNVEAYKYLEAIHTSHWSRHGFSTASKSGMLLNNCCESFNNVLREARGKPILQLMEWIRRYVMQRFNEKRVGLKSFQGVIMPSVVKMVQQGLKQVHSMRIRQADLHEFEVDHELDSYVVDMHVLYSIFTPVP</sequence>
<keyword evidence="1" id="KW-0815">Transposition</keyword>
<accession>A0ABM3RCC6</accession>
<dbReference type="RefSeq" id="XP_056693260.1">
    <property type="nucleotide sequence ID" value="XM_056837282.1"/>
</dbReference>
<dbReference type="GeneID" id="130468001"/>
<proteinExistence type="predicted"/>
<feature type="domain" description="MULE transposase" evidence="4">
    <location>
        <begin position="65"/>
        <end position="169"/>
    </location>
</feature>
<dbReference type="PROSITE" id="PS01007">
    <property type="entry name" value="TRANSPOSASE_MUTATOR"/>
    <property type="match status" value="1"/>
</dbReference>
<evidence type="ECO:0000259" key="4">
    <source>
        <dbReference type="Pfam" id="PF10551"/>
    </source>
</evidence>
<dbReference type="PANTHER" id="PTHR31973:SF187">
    <property type="entry name" value="MUTATOR TRANSPOSASE MUDRA PROTEIN"/>
    <property type="match status" value="1"/>
</dbReference>
<dbReference type="InterPro" id="IPR018289">
    <property type="entry name" value="MULE_transposase_dom"/>
</dbReference>
<dbReference type="Proteomes" id="UP000813463">
    <property type="component" value="Chromosome 2"/>
</dbReference>
<evidence type="ECO:0000313" key="6">
    <source>
        <dbReference type="RefSeq" id="XP_056693260.1"/>
    </source>
</evidence>
<dbReference type="Pfam" id="PF10551">
    <property type="entry name" value="MULE"/>
    <property type="match status" value="1"/>
</dbReference>
<evidence type="ECO:0000256" key="2">
    <source>
        <dbReference type="ARBA" id="ARBA00023125"/>
    </source>
</evidence>
<evidence type="ECO:0000313" key="5">
    <source>
        <dbReference type="Proteomes" id="UP000813463"/>
    </source>
</evidence>
<keyword evidence="2" id="KW-0238">DNA-binding</keyword>
<evidence type="ECO:0000256" key="3">
    <source>
        <dbReference type="ARBA" id="ARBA00023172"/>
    </source>
</evidence>
<dbReference type="PANTHER" id="PTHR31973">
    <property type="entry name" value="POLYPROTEIN, PUTATIVE-RELATED"/>
    <property type="match status" value="1"/>
</dbReference>
<gene>
    <name evidence="6" type="primary">LOC130468001</name>
</gene>
<organism evidence="5 6">
    <name type="scientific">Spinacia oleracea</name>
    <name type="common">Spinach</name>
    <dbReference type="NCBI Taxonomy" id="3562"/>
    <lineage>
        <taxon>Eukaryota</taxon>
        <taxon>Viridiplantae</taxon>
        <taxon>Streptophyta</taxon>
        <taxon>Embryophyta</taxon>
        <taxon>Tracheophyta</taxon>
        <taxon>Spermatophyta</taxon>
        <taxon>Magnoliopsida</taxon>
        <taxon>eudicotyledons</taxon>
        <taxon>Gunneridae</taxon>
        <taxon>Pentapetalae</taxon>
        <taxon>Caryophyllales</taxon>
        <taxon>Chenopodiaceae</taxon>
        <taxon>Chenopodioideae</taxon>
        <taxon>Anserineae</taxon>
        <taxon>Spinacia</taxon>
    </lineage>
</organism>
<reference evidence="5" key="1">
    <citation type="journal article" date="2021" name="Nat. Commun.">
        <title>Genomic analyses provide insights into spinach domestication and the genetic basis of agronomic traits.</title>
        <authorList>
            <person name="Cai X."/>
            <person name="Sun X."/>
            <person name="Xu C."/>
            <person name="Sun H."/>
            <person name="Wang X."/>
            <person name="Ge C."/>
            <person name="Zhang Z."/>
            <person name="Wang Q."/>
            <person name="Fei Z."/>
            <person name="Jiao C."/>
            <person name="Wang Q."/>
        </authorList>
    </citation>
    <scope>NUCLEOTIDE SEQUENCE [LARGE SCALE GENOMIC DNA]</scope>
    <source>
        <strain evidence="5">cv. Varoflay</strain>
    </source>
</reference>
<keyword evidence="5" id="KW-1185">Reference proteome</keyword>
<keyword evidence="3" id="KW-0233">DNA recombination</keyword>
<dbReference type="InterPro" id="IPR001207">
    <property type="entry name" value="Transposase_mutator"/>
</dbReference>